<dbReference type="InterPro" id="IPR036942">
    <property type="entry name" value="Beta-barrel_TonB_sf"/>
</dbReference>
<dbReference type="Pfam" id="PF07715">
    <property type="entry name" value="Plug"/>
    <property type="match status" value="1"/>
</dbReference>
<gene>
    <name evidence="11" type="ORF">DXC17_17065</name>
</gene>
<proteinExistence type="inferred from homology"/>
<keyword evidence="3 7" id="KW-1134">Transmembrane beta strand</keyword>
<evidence type="ECO:0000256" key="5">
    <source>
        <dbReference type="ARBA" id="ARBA00023136"/>
    </source>
</evidence>
<dbReference type="InterPro" id="IPR012910">
    <property type="entry name" value="Plug_dom"/>
</dbReference>
<reference evidence="11 12" key="1">
    <citation type="submission" date="2018-08" db="EMBL/GenBank/DDBJ databases">
        <title>A genome reference for cultivated species of the human gut microbiota.</title>
        <authorList>
            <person name="Zou Y."/>
            <person name="Xue W."/>
            <person name="Luo G."/>
        </authorList>
    </citation>
    <scope>NUCLEOTIDE SEQUENCE [LARGE SCALE GENOMIC DNA]</scope>
    <source>
        <strain evidence="11 12">OM08-14</strain>
    </source>
</reference>
<evidence type="ECO:0000256" key="7">
    <source>
        <dbReference type="PROSITE-ProRule" id="PRU01360"/>
    </source>
</evidence>
<keyword evidence="2 7" id="KW-0813">Transport</keyword>
<dbReference type="PROSITE" id="PS52016">
    <property type="entry name" value="TONB_DEPENDENT_REC_3"/>
    <property type="match status" value="1"/>
</dbReference>
<dbReference type="InterPro" id="IPR008969">
    <property type="entry name" value="CarboxyPept-like_regulatory"/>
</dbReference>
<dbReference type="SUPFAM" id="SSF56935">
    <property type="entry name" value="Porins"/>
    <property type="match status" value="1"/>
</dbReference>
<keyword evidence="6 7" id="KW-0998">Cell outer membrane</keyword>
<dbReference type="Gene3D" id="2.40.170.20">
    <property type="entry name" value="TonB-dependent receptor, beta-barrel domain"/>
    <property type="match status" value="1"/>
</dbReference>
<sequence>MNNLFKMKDTCFIKRHSKWENYSWGMFLFCIGAFSYPLHSYSVESQTFSVMQQDQKLHGKITDSKGEPIIGANVIVKGSTNGTITDFDGMFNLSVPANAVIVIKYIGYKQQEISVKGRSTINVVLKEDNEILDEVVVVGYGTKQKKSLTASVETVSTKEMQSMPVGNASNAFAGRVPGLITVQNNGEIGADGTNIMIRGVGTTGNSNPLIVVDGVPRGSLNEIDINNVKSYTVLKDAAAVAPYGIGGANGVILIETKSGTEGKPVVNYNGWIGWSSPTVDIEYMNSYQYASTYDKAQEMAGVPASQRLYSAEDLEMYRRSVNGDPSVDQNLYPNANAHDFLLRKSAPVTNHNVSISGGTEYVKYYVGINTLYQEEQWHGSHLNRTGVVSKIDIKATNTTKFGLSINGWTQRTKKKQNGGTAFYRATQDWIPTDPIQYVTKDGEILDNASSKALVLSDLKRLGDYVTDKNMIMLSGYIEQQLAKGLTFKGVISYDWTLHNNKNWSEPASTYYKIDTSTNPYSFREVTNKNLPSLQEGMNQIKTYTYQGILTYKGKFGDHSLNLLGVGEAIQTKYNDFWASRSNYQIPIPELNLGSSDKEYQANGGGSYEAAQVGFVAQIGYDYKGKYLLDLTGRYDGHYYFAPGSRWGFFPAVAVGWRISEEQFMQRFENLDNLKLRFSAGQSGALAGGAFQYLTSFQLYGDSFAEGGSSTQGVKPVIEGNPNITWERATKYNVGIDVDLFGGQLSGKVDYFFEKRDNMLVSPQATVPEEYGIGLAAVNNGRMQNQGIEFEIHGHKSIKKDLLLSAGFNFTFARNKLLEIYENEATRNNPNRSRTGRPLGSIFGYEADGLFQVSDDKNGDGVIDSKDGFVEQQLGGPVTPGSIKYKNLYDVDGTAVIDLNDETCIGHPTIPEIMYGFNLGATWKGINLDLLFQGAAHSNALIGGTFINPFGETHNLTIDNLDFWTPENPDAKYPIVRPNGPVGNDVASSSFYMLNMNYLRLKQLELGYTLPSAWLSRCHIKSAKVYVAATNLFTLSHTRGLLDPEQDGGSTTGDNANRGWRQPQNKTISLGMNITF</sequence>
<name>A0A3E4VWB7_9BACT</name>
<evidence type="ECO:0000313" key="11">
    <source>
        <dbReference type="EMBL" id="RGM34230.1"/>
    </source>
</evidence>
<comment type="caution">
    <text evidence="11">The sequence shown here is derived from an EMBL/GenBank/DDBJ whole genome shotgun (WGS) entry which is preliminary data.</text>
</comment>
<feature type="domain" description="TonB-dependent receptor plug" evidence="10">
    <location>
        <begin position="145"/>
        <end position="251"/>
    </location>
</feature>
<evidence type="ECO:0000256" key="8">
    <source>
        <dbReference type="SAM" id="MobiDB-lite"/>
    </source>
</evidence>
<dbReference type="EMBL" id="QSTF01000076">
    <property type="protein sequence ID" value="RGM34230.1"/>
    <property type="molecule type" value="Genomic_DNA"/>
</dbReference>
<evidence type="ECO:0000256" key="4">
    <source>
        <dbReference type="ARBA" id="ARBA00022692"/>
    </source>
</evidence>
<dbReference type="SUPFAM" id="SSF49464">
    <property type="entry name" value="Carboxypeptidase regulatory domain-like"/>
    <property type="match status" value="1"/>
</dbReference>
<evidence type="ECO:0000256" key="3">
    <source>
        <dbReference type="ARBA" id="ARBA00022452"/>
    </source>
</evidence>
<dbReference type="InterPro" id="IPR023996">
    <property type="entry name" value="TonB-dep_OMP_SusC/RagA"/>
</dbReference>
<dbReference type="GO" id="GO:0009279">
    <property type="term" value="C:cell outer membrane"/>
    <property type="evidence" value="ECO:0007669"/>
    <property type="project" value="UniProtKB-SubCell"/>
</dbReference>
<comment type="subcellular location">
    <subcellularLocation>
        <location evidence="1 7">Cell outer membrane</location>
        <topology evidence="1 7">Multi-pass membrane protein</topology>
    </subcellularLocation>
</comment>
<dbReference type="Gene3D" id="2.60.40.1120">
    <property type="entry name" value="Carboxypeptidase-like, regulatory domain"/>
    <property type="match status" value="1"/>
</dbReference>
<evidence type="ECO:0000313" key="12">
    <source>
        <dbReference type="Proteomes" id="UP000260780"/>
    </source>
</evidence>
<comment type="similarity">
    <text evidence="7">Belongs to the TonB-dependent receptor family.</text>
</comment>
<evidence type="ECO:0000256" key="9">
    <source>
        <dbReference type="SAM" id="Phobius"/>
    </source>
</evidence>
<dbReference type="InterPro" id="IPR039426">
    <property type="entry name" value="TonB-dep_rcpt-like"/>
</dbReference>
<evidence type="ECO:0000256" key="6">
    <source>
        <dbReference type="ARBA" id="ARBA00023237"/>
    </source>
</evidence>
<evidence type="ECO:0000256" key="1">
    <source>
        <dbReference type="ARBA" id="ARBA00004571"/>
    </source>
</evidence>
<keyword evidence="9" id="KW-1133">Transmembrane helix</keyword>
<accession>A0A3E4VWB7</accession>
<keyword evidence="4 7" id="KW-0812">Transmembrane</keyword>
<dbReference type="NCBIfam" id="TIGR04056">
    <property type="entry name" value="OMP_RagA_SusC"/>
    <property type="match status" value="1"/>
</dbReference>
<dbReference type="Proteomes" id="UP000260780">
    <property type="component" value="Unassembled WGS sequence"/>
</dbReference>
<dbReference type="FunFam" id="2.170.130.10:FF:000003">
    <property type="entry name" value="SusC/RagA family TonB-linked outer membrane protein"/>
    <property type="match status" value="1"/>
</dbReference>
<keyword evidence="11" id="KW-0675">Receptor</keyword>
<feature type="region of interest" description="Disordered" evidence="8">
    <location>
        <begin position="1042"/>
        <end position="1062"/>
    </location>
</feature>
<evidence type="ECO:0000256" key="2">
    <source>
        <dbReference type="ARBA" id="ARBA00022448"/>
    </source>
</evidence>
<dbReference type="NCBIfam" id="TIGR04057">
    <property type="entry name" value="SusC_RagA_signa"/>
    <property type="match status" value="1"/>
</dbReference>
<dbReference type="InterPro" id="IPR023997">
    <property type="entry name" value="TonB-dep_OMP_SusC/RagA_CS"/>
</dbReference>
<dbReference type="Pfam" id="PF13715">
    <property type="entry name" value="CarbopepD_reg_2"/>
    <property type="match status" value="1"/>
</dbReference>
<evidence type="ECO:0000259" key="10">
    <source>
        <dbReference type="Pfam" id="PF07715"/>
    </source>
</evidence>
<organism evidence="11 12">
    <name type="scientific">Phocaeicola plebeius</name>
    <dbReference type="NCBI Taxonomy" id="310297"/>
    <lineage>
        <taxon>Bacteria</taxon>
        <taxon>Pseudomonadati</taxon>
        <taxon>Bacteroidota</taxon>
        <taxon>Bacteroidia</taxon>
        <taxon>Bacteroidales</taxon>
        <taxon>Bacteroidaceae</taxon>
        <taxon>Phocaeicola</taxon>
    </lineage>
</organism>
<keyword evidence="5 7" id="KW-0472">Membrane</keyword>
<feature type="transmembrane region" description="Helical" evidence="9">
    <location>
        <begin position="21"/>
        <end position="39"/>
    </location>
</feature>
<protein>
    <submittedName>
        <fullName evidence="11">TonB-dependent receptor</fullName>
    </submittedName>
</protein>
<dbReference type="FunFam" id="2.60.40.1120:FF:000003">
    <property type="entry name" value="Outer membrane protein Omp121"/>
    <property type="match status" value="1"/>
</dbReference>
<dbReference type="Gene3D" id="2.170.130.10">
    <property type="entry name" value="TonB-dependent receptor, plug domain"/>
    <property type="match status" value="1"/>
</dbReference>
<dbReference type="AlphaFoldDB" id="A0A3E4VWB7"/>
<dbReference type="RefSeq" id="WP_117748655.1">
    <property type="nucleotide sequence ID" value="NZ_CAUAAK010000008.1"/>
</dbReference>
<dbReference type="InterPro" id="IPR037066">
    <property type="entry name" value="Plug_dom_sf"/>
</dbReference>